<dbReference type="Proteomes" id="UP001500957">
    <property type="component" value="Unassembled WGS sequence"/>
</dbReference>
<evidence type="ECO:0008006" key="4">
    <source>
        <dbReference type="Google" id="ProtNLM"/>
    </source>
</evidence>
<feature type="compositionally biased region" description="Low complexity" evidence="1">
    <location>
        <begin position="133"/>
        <end position="144"/>
    </location>
</feature>
<gene>
    <name evidence="2" type="ORF">GCM10009547_44810</name>
</gene>
<comment type="caution">
    <text evidence="2">The sequence shown here is derived from an EMBL/GenBank/DDBJ whole genome shotgun (WGS) entry which is preliminary data.</text>
</comment>
<proteinExistence type="predicted"/>
<keyword evidence="3" id="KW-1185">Reference proteome</keyword>
<dbReference type="EMBL" id="BAAAHE010000049">
    <property type="protein sequence ID" value="GAA0635690.1"/>
    <property type="molecule type" value="Genomic_DNA"/>
</dbReference>
<accession>A0ABP3SG49</accession>
<reference evidence="3" key="1">
    <citation type="journal article" date="2019" name="Int. J. Syst. Evol. Microbiol.">
        <title>The Global Catalogue of Microorganisms (GCM) 10K type strain sequencing project: providing services to taxonomists for standard genome sequencing and annotation.</title>
        <authorList>
            <consortium name="The Broad Institute Genomics Platform"/>
            <consortium name="The Broad Institute Genome Sequencing Center for Infectious Disease"/>
            <person name="Wu L."/>
            <person name="Ma J."/>
        </authorList>
    </citation>
    <scope>NUCLEOTIDE SEQUENCE [LARGE SCALE GENOMIC DNA]</scope>
    <source>
        <strain evidence="3">JCM 10671</strain>
    </source>
</reference>
<feature type="compositionally biased region" description="Acidic residues" evidence="1">
    <location>
        <begin position="113"/>
        <end position="132"/>
    </location>
</feature>
<protein>
    <recommendedName>
        <fullName evidence="4">tRNA adenosine deaminase-associated protein</fullName>
    </recommendedName>
</protein>
<dbReference type="InterPro" id="IPR023869">
    <property type="entry name" value="tRNA_Adeno_NH3ase_assoc_put"/>
</dbReference>
<sequence length="184" mass="19382">MLGSENVGYFAAVLTRTEDGWDANEIDLDEIDDLTDLADAMRESSGDADPESTSLLFFEQEDAWFAVVRVDGEEDPRVFVSDSDAVGHSAYAEMLLEAAGGSGTALAVEELDVEPEESADDDDADDEPEDLDAGPVGDTELLTDLGTDGETLLSLCAKEGMLPSEILTALAEAAGAGEALESVR</sequence>
<organism evidence="2 3">
    <name type="scientific">Sporichthya brevicatena</name>
    <dbReference type="NCBI Taxonomy" id="171442"/>
    <lineage>
        <taxon>Bacteria</taxon>
        <taxon>Bacillati</taxon>
        <taxon>Actinomycetota</taxon>
        <taxon>Actinomycetes</taxon>
        <taxon>Sporichthyales</taxon>
        <taxon>Sporichthyaceae</taxon>
        <taxon>Sporichthya</taxon>
    </lineage>
</organism>
<name>A0ABP3SG49_9ACTN</name>
<evidence type="ECO:0000256" key="1">
    <source>
        <dbReference type="SAM" id="MobiDB-lite"/>
    </source>
</evidence>
<feature type="region of interest" description="Disordered" evidence="1">
    <location>
        <begin position="113"/>
        <end position="144"/>
    </location>
</feature>
<evidence type="ECO:0000313" key="2">
    <source>
        <dbReference type="EMBL" id="GAA0635690.1"/>
    </source>
</evidence>
<dbReference type="NCBIfam" id="TIGR03941">
    <property type="entry name" value="tRNA_deam_assoc"/>
    <property type="match status" value="1"/>
</dbReference>
<evidence type="ECO:0000313" key="3">
    <source>
        <dbReference type="Proteomes" id="UP001500957"/>
    </source>
</evidence>